<dbReference type="SUPFAM" id="SSF54593">
    <property type="entry name" value="Glyoxalase/Bleomycin resistance protein/Dihydroxybiphenyl dioxygenase"/>
    <property type="match status" value="1"/>
</dbReference>
<gene>
    <name evidence="3" type="ORF">NT02SARS_0408</name>
</gene>
<dbReference type="GO" id="GO:0046491">
    <property type="term" value="P:L-methylmalonyl-CoA metabolic process"/>
    <property type="evidence" value="ECO:0007669"/>
    <property type="project" value="TreeGrafter"/>
</dbReference>
<dbReference type="PANTHER" id="PTHR43048">
    <property type="entry name" value="METHYLMALONYL-COA EPIMERASE"/>
    <property type="match status" value="1"/>
</dbReference>
<dbReference type="Gene3D" id="3.10.180.10">
    <property type="entry name" value="2,3-Dihydroxybiphenyl 1,2-Dioxygenase, domain 1"/>
    <property type="match status" value="2"/>
</dbReference>
<reference evidence="3 4" key="1">
    <citation type="journal article" date="2012" name="ISME J.">
        <title>Genomic insights to SAR86, an abundant and uncultivated marine bacterial lineage.</title>
        <authorList>
            <person name="Dupont C.L."/>
            <person name="Rusch D.B."/>
            <person name="Yooseph S."/>
            <person name="Lombardo M.J."/>
            <person name="Richter R.A."/>
            <person name="Valas R."/>
            <person name="Novotny M."/>
            <person name="Yee-Greenbaum J."/>
            <person name="Selengut J.D."/>
            <person name="Haft D.H."/>
            <person name="Halpern A.L."/>
            <person name="Lasken R.S."/>
            <person name="Nealson K."/>
            <person name="Friedman R."/>
            <person name="Venter J.C."/>
        </authorList>
    </citation>
    <scope>NUCLEOTIDE SEQUENCE [LARGE SCALE GENOMIC DNA]</scope>
</reference>
<evidence type="ECO:0000259" key="2">
    <source>
        <dbReference type="PROSITE" id="PS51819"/>
    </source>
</evidence>
<dbReference type="Proteomes" id="UP000010116">
    <property type="component" value="Unassembled WGS sequence"/>
</dbReference>
<evidence type="ECO:0000313" key="4">
    <source>
        <dbReference type="Proteomes" id="UP000010116"/>
    </source>
</evidence>
<evidence type="ECO:0000313" key="3">
    <source>
        <dbReference type="EMBL" id="EJP73750.1"/>
    </source>
</evidence>
<dbReference type="EMBL" id="JH611164">
    <property type="protein sequence ID" value="EJP73750.1"/>
    <property type="molecule type" value="Genomic_DNA"/>
</dbReference>
<dbReference type="InterPro" id="IPR025870">
    <property type="entry name" value="Glyoxalase-like_dom"/>
</dbReference>
<protein>
    <submittedName>
        <fullName evidence="3">Glyoxalase family protein</fullName>
    </submittedName>
</protein>
<dbReference type="GO" id="GO:0004493">
    <property type="term" value="F:methylmalonyl-CoA epimerase activity"/>
    <property type="evidence" value="ECO:0007669"/>
    <property type="project" value="TreeGrafter"/>
</dbReference>
<dbReference type="GO" id="GO:0046872">
    <property type="term" value="F:metal ion binding"/>
    <property type="evidence" value="ECO:0007669"/>
    <property type="project" value="UniProtKB-KW"/>
</dbReference>
<dbReference type="InterPro" id="IPR029068">
    <property type="entry name" value="Glyas_Bleomycin-R_OHBP_Dase"/>
</dbReference>
<name>J4X441_9GAMM</name>
<dbReference type="HOGENOM" id="CLU_085664_0_0_6"/>
<evidence type="ECO:0000256" key="1">
    <source>
        <dbReference type="ARBA" id="ARBA00022723"/>
    </source>
</evidence>
<keyword evidence="1" id="KW-0479">Metal-binding</keyword>
<dbReference type="AlphaFoldDB" id="J4X441"/>
<dbReference type="PROSITE" id="PS51819">
    <property type="entry name" value="VOC"/>
    <property type="match status" value="2"/>
</dbReference>
<dbReference type="InterPro" id="IPR051785">
    <property type="entry name" value="MMCE/EMCE_epimerase"/>
</dbReference>
<proteinExistence type="predicted"/>
<feature type="domain" description="VOC" evidence="2">
    <location>
        <begin position="4"/>
        <end position="145"/>
    </location>
</feature>
<feature type="domain" description="VOC" evidence="2">
    <location>
        <begin position="159"/>
        <end position="276"/>
    </location>
</feature>
<dbReference type="PANTHER" id="PTHR43048:SF3">
    <property type="entry name" value="METHYLMALONYL-COA EPIMERASE, MITOCHONDRIAL"/>
    <property type="match status" value="1"/>
</dbReference>
<dbReference type="InterPro" id="IPR037523">
    <property type="entry name" value="VOC_core"/>
</dbReference>
<organism evidence="3 4">
    <name type="scientific">SAR86 cluster bacterium SAR86B</name>
    <dbReference type="NCBI Taxonomy" id="1123867"/>
    <lineage>
        <taxon>Bacteria</taxon>
        <taxon>Pseudomonadati</taxon>
        <taxon>Pseudomonadota</taxon>
        <taxon>Gammaproteobacteria</taxon>
        <taxon>SAR86 cluster</taxon>
    </lineage>
</organism>
<accession>J4X441</accession>
<dbReference type="Pfam" id="PF13468">
    <property type="entry name" value="Glyoxalase_3"/>
    <property type="match status" value="1"/>
</dbReference>
<sequence>MIETLDHIIIAVEDLNQATKDYELLLGQSPVWMGEHKAYGTANSLFNFENTYLELLAAKGEGFGADVINHILSESGEGLSGFVLSTKDAHKAFSALTNAGYSLGEPADGEGINHKDSQIRKWKNLFLPPELTRGIFAFLIEHLEGSLEMPSFKEDSIHKLDHLVINTNDADGFIKIYKEIYGIRLALDKVIDAWNKRMLFFRLNKTTIEVIEEKDTNPSFDKLWGLAWSVKNLNQTHARLKKAGVDISEIKPGIKENTKVATVKSHTHNVPTLLIEHIS</sequence>